<keyword evidence="5" id="KW-1185">Reference proteome</keyword>
<name>A0A151QRX2_CAJCA</name>
<comment type="similarity">
    <text evidence="1">Belongs to the GeBP family.</text>
</comment>
<proteinExistence type="inferred from homology"/>
<accession>A0A151QRX2</accession>
<dbReference type="OMA" id="STPHENR"/>
<organism evidence="4 5">
    <name type="scientific">Cajanus cajan</name>
    <name type="common">Pigeon pea</name>
    <name type="synonym">Cajanus indicus</name>
    <dbReference type="NCBI Taxonomy" id="3821"/>
    <lineage>
        <taxon>Eukaryota</taxon>
        <taxon>Viridiplantae</taxon>
        <taxon>Streptophyta</taxon>
        <taxon>Embryophyta</taxon>
        <taxon>Tracheophyta</taxon>
        <taxon>Spermatophyta</taxon>
        <taxon>Magnoliopsida</taxon>
        <taxon>eudicotyledons</taxon>
        <taxon>Gunneridae</taxon>
        <taxon>Pentapetalae</taxon>
        <taxon>rosids</taxon>
        <taxon>fabids</taxon>
        <taxon>Fabales</taxon>
        <taxon>Fabaceae</taxon>
        <taxon>Papilionoideae</taxon>
        <taxon>50 kb inversion clade</taxon>
        <taxon>NPAAA clade</taxon>
        <taxon>indigoferoid/millettioid clade</taxon>
        <taxon>Phaseoleae</taxon>
        <taxon>Cajanus</taxon>
    </lineage>
</organism>
<gene>
    <name evidence="4" type="ORF">KK1_046139</name>
</gene>
<sequence length="167" mass="19019">MAEFISSTGNDPYKHADSFHDSIKNMLHVAASINQLKEKIRRLKKKFEANSRRGKNGDDPHFSKPHDSTMFHLSKMVWAVKPRPSEKQLVTVKSLMGNDLDSLYLEIAGMKELGEDEMKKGLALIGESKRKELEGRWSQLRLAQLQLVSDRSQLTGEIVKLIHEALH</sequence>
<dbReference type="PANTHER" id="PTHR31662:SF33">
    <property type="entry name" value="DNA-BINDING STOREKEEPER PROTEIN TRANSCRIPTIONAL REGULATOR-LIKE PROTEIN"/>
    <property type="match status" value="1"/>
</dbReference>
<dbReference type="Gramene" id="C.cajan_43418.t">
    <property type="protein sequence ID" value="C.cajan_43418.t.cds1"/>
    <property type="gene ID" value="C.cajan_43418"/>
</dbReference>
<dbReference type="EMBL" id="KQ485009">
    <property type="protein sequence ID" value="KYP33050.1"/>
    <property type="molecule type" value="Genomic_DNA"/>
</dbReference>
<dbReference type="Pfam" id="PF04504">
    <property type="entry name" value="GeBP-like_DBD"/>
    <property type="match status" value="1"/>
</dbReference>
<protein>
    <recommendedName>
        <fullName evidence="3">Glabrous enhancer-binding protein-like DBD domain-containing protein</fullName>
    </recommendedName>
</protein>
<dbReference type="STRING" id="3821.A0A151QRX2"/>
<feature type="domain" description="Glabrous enhancer-binding protein-like DBD" evidence="3">
    <location>
        <begin position="1"/>
        <end position="78"/>
    </location>
</feature>
<feature type="region of interest" description="Disordered" evidence="2">
    <location>
        <begin position="47"/>
        <end position="66"/>
    </location>
</feature>
<dbReference type="InterPro" id="IPR007592">
    <property type="entry name" value="GEBP"/>
</dbReference>
<dbReference type="InterPro" id="IPR053932">
    <property type="entry name" value="GeBP-like_DBD"/>
</dbReference>
<evidence type="ECO:0000259" key="3">
    <source>
        <dbReference type="Pfam" id="PF04504"/>
    </source>
</evidence>
<evidence type="ECO:0000313" key="5">
    <source>
        <dbReference type="Proteomes" id="UP000075243"/>
    </source>
</evidence>
<dbReference type="GO" id="GO:0005634">
    <property type="term" value="C:nucleus"/>
    <property type="evidence" value="ECO:0007669"/>
    <property type="project" value="TreeGrafter"/>
</dbReference>
<dbReference type="Proteomes" id="UP000075243">
    <property type="component" value="Unassembled WGS sequence"/>
</dbReference>
<evidence type="ECO:0000256" key="1">
    <source>
        <dbReference type="ARBA" id="ARBA00010820"/>
    </source>
</evidence>
<dbReference type="PANTHER" id="PTHR31662">
    <property type="entry name" value="BNAANNG10740D PROTEIN-RELATED"/>
    <property type="match status" value="1"/>
</dbReference>
<dbReference type="AlphaFoldDB" id="A0A151QRX2"/>
<evidence type="ECO:0000256" key="2">
    <source>
        <dbReference type="SAM" id="MobiDB-lite"/>
    </source>
</evidence>
<reference evidence="4" key="1">
    <citation type="journal article" date="2012" name="Nat. Biotechnol.">
        <title>Draft genome sequence of pigeonpea (Cajanus cajan), an orphan legume crop of resource-poor farmers.</title>
        <authorList>
            <person name="Varshney R.K."/>
            <person name="Chen W."/>
            <person name="Li Y."/>
            <person name="Bharti A.K."/>
            <person name="Saxena R.K."/>
            <person name="Schlueter J.A."/>
            <person name="Donoghue M.T."/>
            <person name="Azam S."/>
            <person name="Fan G."/>
            <person name="Whaley A.M."/>
            <person name="Farmer A.D."/>
            <person name="Sheridan J."/>
            <person name="Iwata A."/>
            <person name="Tuteja R."/>
            <person name="Penmetsa R.V."/>
            <person name="Wu W."/>
            <person name="Upadhyaya H.D."/>
            <person name="Yang S.P."/>
            <person name="Shah T."/>
            <person name="Saxena K.B."/>
            <person name="Michael T."/>
            <person name="McCombie W.R."/>
            <person name="Yang B."/>
            <person name="Zhang G."/>
            <person name="Yang H."/>
            <person name="Wang J."/>
            <person name="Spillane C."/>
            <person name="Cook D.R."/>
            <person name="May G.D."/>
            <person name="Xu X."/>
            <person name="Jackson S.A."/>
        </authorList>
    </citation>
    <scope>NUCLEOTIDE SEQUENCE [LARGE SCALE GENOMIC DNA]</scope>
</reference>
<dbReference type="GO" id="GO:0006355">
    <property type="term" value="P:regulation of DNA-templated transcription"/>
    <property type="evidence" value="ECO:0007669"/>
    <property type="project" value="InterPro"/>
</dbReference>
<evidence type="ECO:0000313" key="4">
    <source>
        <dbReference type="EMBL" id="KYP33050.1"/>
    </source>
</evidence>